<dbReference type="InterPro" id="IPR013087">
    <property type="entry name" value="Znf_C2H2_type"/>
</dbReference>
<feature type="coiled-coil region" evidence="5">
    <location>
        <begin position="183"/>
        <end position="245"/>
    </location>
</feature>
<keyword evidence="3" id="KW-0862">Zinc</keyword>
<feature type="domain" description="FYVE-type" evidence="7">
    <location>
        <begin position="1199"/>
        <end position="1257"/>
    </location>
</feature>
<name>A0A158R0V5_NIPBR</name>
<dbReference type="Proteomes" id="UP000271162">
    <property type="component" value="Unassembled WGS sequence"/>
</dbReference>
<dbReference type="PROSITE" id="PS00028">
    <property type="entry name" value="ZINC_FINGER_C2H2_1"/>
    <property type="match status" value="1"/>
</dbReference>
<dbReference type="PANTHER" id="PTHR23164:SF30">
    <property type="entry name" value="EARLY ENDOSOME ANTIGEN 1"/>
    <property type="match status" value="1"/>
</dbReference>
<feature type="coiled-coil region" evidence="5">
    <location>
        <begin position="364"/>
        <end position="715"/>
    </location>
</feature>
<dbReference type="InterPro" id="IPR017455">
    <property type="entry name" value="Znf_FYVE-rel"/>
</dbReference>
<evidence type="ECO:0000313" key="10">
    <source>
        <dbReference type="WBParaSite" id="NBR_0001261201-mRNA-1"/>
    </source>
</evidence>
<keyword evidence="9" id="KW-1185">Reference proteome</keyword>
<keyword evidence="5" id="KW-0175">Coiled coil</keyword>
<dbReference type="SUPFAM" id="SSF69979">
    <property type="entry name" value="Eea1 homodimerisation domain"/>
    <property type="match status" value="1"/>
</dbReference>
<dbReference type="PANTHER" id="PTHR23164">
    <property type="entry name" value="EARLY ENDOSOME ANTIGEN 1"/>
    <property type="match status" value="1"/>
</dbReference>
<evidence type="ECO:0000256" key="6">
    <source>
        <dbReference type="SAM" id="MobiDB-lite"/>
    </source>
</evidence>
<dbReference type="SMART" id="SM00064">
    <property type="entry name" value="FYVE"/>
    <property type="match status" value="1"/>
</dbReference>
<feature type="region of interest" description="Disordered" evidence="6">
    <location>
        <begin position="1422"/>
        <end position="1462"/>
    </location>
</feature>
<dbReference type="Pfam" id="PF01363">
    <property type="entry name" value="FYVE"/>
    <property type="match status" value="1"/>
</dbReference>
<dbReference type="Pfam" id="PF23003">
    <property type="entry name" value="Fn1_2"/>
    <property type="match status" value="3"/>
</dbReference>
<evidence type="ECO:0000256" key="4">
    <source>
        <dbReference type="PROSITE-ProRule" id="PRU00091"/>
    </source>
</evidence>
<dbReference type="GO" id="GO:0005769">
    <property type="term" value="C:early endosome"/>
    <property type="evidence" value="ECO:0007669"/>
    <property type="project" value="TreeGrafter"/>
</dbReference>
<dbReference type="WBParaSite" id="NBR_0001261201-mRNA-1">
    <property type="protein sequence ID" value="NBR_0001261201-mRNA-1"/>
    <property type="gene ID" value="NBR_0001261201"/>
</dbReference>
<keyword evidence="2 4" id="KW-0863">Zinc-finger</keyword>
<proteinExistence type="predicted"/>
<evidence type="ECO:0000259" key="7">
    <source>
        <dbReference type="PROSITE" id="PS50178"/>
    </source>
</evidence>
<dbReference type="InterPro" id="IPR013083">
    <property type="entry name" value="Znf_RING/FYVE/PHD"/>
</dbReference>
<dbReference type="Gene3D" id="3.30.40.10">
    <property type="entry name" value="Zinc/RING finger domain, C3HC4 (zinc finger)"/>
    <property type="match status" value="1"/>
</dbReference>
<dbReference type="InterPro" id="IPR011011">
    <property type="entry name" value="Znf_FYVE_PHD"/>
</dbReference>
<dbReference type="GO" id="GO:0005545">
    <property type="term" value="F:1-phosphatidylinositol binding"/>
    <property type="evidence" value="ECO:0007669"/>
    <property type="project" value="TreeGrafter"/>
</dbReference>
<evidence type="ECO:0000313" key="9">
    <source>
        <dbReference type="Proteomes" id="UP000271162"/>
    </source>
</evidence>
<dbReference type="EMBL" id="UYSL01020806">
    <property type="protein sequence ID" value="VDL76202.1"/>
    <property type="molecule type" value="Genomic_DNA"/>
</dbReference>
<evidence type="ECO:0000256" key="3">
    <source>
        <dbReference type="ARBA" id="ARBA00022833"/>
    </source>
</evidence>
<protein>
    <submittedName>
        <fullName evidence="10">Early endosome antigen 1 (inferred by orthology to a human protein)</fullName>
    </submittedName>
</protein>
<sequence>MLRRLKAQVSQVANELPGVLSPTGRDGRDGVPFFPVTDSQNNVDDEIEGFLCPICMGTFNAPELLSAHFEEAHNKDVSVISNPNFEFPMNSQSSEVTSSGSFNSKDKEIEELRLQIKEEQTYAGKLKEELDRIQSVVAQATDVPEGEVPYLMQQIQVLEAGKSMVTQRMLEFEKENGQLKRFTENSQQEKAEIMNKLKQLSSQIRILTDENEGNKVEKEFLQKELATCKSEREKLDKEMDVLNKALDQRPSEDDVAVLRKELIHAQTLMDEISQQKDVEISEHLNSIRQLNMEREKQRCVMENLQKQLQDTGSHSEETSEKVRCLTTELEDTRQLLLTCQKDLEDAKSDSFHKGKRVEELHGKVEANLTELASCREKIAQLEETVRMSAREIDDSHAMNEKNVAKLTLLSDKLEQVIEEKKRYEAEMTKFEEKNEVQSNSIRSLEMSNMDLTNELSSLGSLLEHERKLIDEKNKIITAKDEELFATKEELERAQATIDKLTNQSEVKVTEVETLTKQLVTLQENSRELMDRISKGEDGANTVMTQLKDENQKLREEITQATNAHKEEKEGFLAKISELEKSSREERKVAAEKLKKAEEQKESLERHLREAEDDVNRKAERFVEMEKEIEEDRRKANERTNKLKEIVRVKETSVLEARKQLEELSAQLSEKNRVLREKEHQLEENRRKIEESVARLADAEAKAWQLEAELSQSEAQRVAMTDSEIGLRSQLSENETFMASLKEQVEKVFLQLTTELNAKEQALRDANAEFAEKEEHWKKKREEFELQLEKDHEHNEELLATVRELQISLESEKNESASRQAKIDSLNVSLEETSRRVSELDAEVEKKNEAIDDLSKTVKQLNDSLAEERSRGENARKKYEDEVVLLKSVENALCDAKLELDNVQKRSETRQAELESLVDQLGNEKEQLTASLDAKDEELRRVKTLNDRLQEDLNNKTVELDEFHDRMAKFESEIADERRKLESLEVERQGALEECVALRTQNVEASKLSDGIIEQLKKEKDELRGCLEEKEKELNSVQTRCAQFEQLSKDIQLSKDRELSSKAAEIERLLSNVAEVESVAASKEAKLTEEISSLKRSIRTIQSELDEQVRLCAEASKATEELTSANMELSRKVSSWEEEKNALIERCLNTESDLDFERDRALENKRRFDEALSAMHELGRANQSLQMDISKHSSRTWLDDSAAINCTSCGKVFSLTVRKHHCRVCGLIFCNPCSAKTTQIASHKNPVRVCDNCFTEVQNRMRFLALLILSASTLACVHKNEKYKDGDTWVVRSTFVMKCKINRDGSWSTKVIGCRTPSGVVVQPGRSLKEGDTTYECMVMTDGRVEIKRTYQFNKRQQSCEGHRIGESWVSQHNFRKVCTEAGARISECLTDAGITVPLNQNLVLSGIVYTCTRLPDGTVSINREGLPAPSNFKSNLLQPEEEQERGPKKVAPAPQRHELPHSLPPAIAPPAISCVSSGVTYRPEETWVSENKFTKKCTPDGSIIILNCLLDDKTTTINVNTELKIGKKTYKCYRNKSEGRVFFEVRTE</sequence>
<accession>A0A158R0V5</accession>
<dbReference type="PROSITE" id="PS50178">
    <property type="entry name" value="ZF_FYVE"/>
    <property type="match status" value="1"/>
</dbReference>
<dbReference type="SUPFAM" id="SSF57903">
    <property type="entry name" value="FYVE/PHD zinc finger"/>
    <property type="match status" value="1"/>
</dbReference>
<dbReference type="CDD" id="cd15730">
    <property type="entry name" value="FYVE_EEA1"/>
    <property type="match status" value="1"/>
</dbReference>
<dbReference type="InterPro" id="IPR055119">
    <property type="entry name" value="Mig18_Fn1"/>
</dbReference>
<feature type="coiled-coil region" evidence="5">
    <location>
        <begin position="748"/>
        <end position="1145"/>
    </location>
</feature>
<evidence type="ECO:0000256" key="2">
    <source>
        <dbReference type="ARBA" id="ARBA00022771"/>
    </source>
</evidence>
<dbReference type="GO" id="GO:0006897">
    <property type="term" value="P:endocytosis"/>
    <property type="evidence" value="ECO:0007669"/>
    <property type="project" value="TreeGrafter"/>
</dbReference>
<gene>
    <name evidence="8" type="ORF">NBR_LOCUS12613</name>
</gene>
<reference evidence="8 9" key="2">
    <citation type="submission" date="2018-11" db="EMBL/GenBank/DDBJ databases">
        <authorList>
            <consortium name="Pathogen Informatics"/>
        </authorList>
    </citation>
    <scope>NUCLEOTIDE SEQUENCE [LARGE SCALE GENOMIC DNA]</scope>
</reference>
<evidence type="ECO:0000256" key="5">
    <source>
        <dbReference type="SAM" id="Coils"/>
    </source>
</evidence>
<evidence type="ECO:0000256" key="1">
    <source>
        <dbReference type="ARBA" id="ARBA00022723"/>
    </source>
</evidence>
<organism evidence="10">
    <name type="scientific">Nippostrongylus brasiliensis</name>
    <name type="common">Rat hookworm</name>
    <dbReference type="NCBI Taxonomy" id="27835"/>
    <lineage>
        <taxon>Eukaryota</taxon>
        <taxon>Metazoa</taxon>
        <taxon>Ecdysozoa</taxon>
        <taxon>Nematoda</taxon>
        <taxon>Chromadorea</taxon>
        <taxon>Rhabditida</taxon>
        <taxon>Rhabditina</taxon>
        <taxon>Rhabditomorpha</taxon>
        <taxon>Strongyloidea</taxon>
        <taxon>Heligmosomidae</taxon>
        <taxon>Nippostrongylus</taxon>
    </lineage>
</organism>
<dbReference type="OMA" id="ACHEEIM"/>
<evidence type="ECO:0000313" key="8">
    <source>
        <dbReference type="EMBL" id="VDL76202.1"/>
    </source>
</evidence>
<reference evidence="10" key="1">
    <citation type="submission" date="2016-04" db="UniProtKB">
        <authorList>
            <consortium name="WormBaseParasite"/>
        </authorList>
    </citation>
    <scope>IDENTIFICATION</scope>
</reference>
<dbReference type="GO" id="GO:0008270">
    <property type="term" value="F:zinc ion binding"/>
    <property type="evidence" value="ECO:0007669"/>
    <property type="project" value="UniProtKB-KW"/>
</dbReference>
<dbReference type="STRING" id="27835.A0A158R0V5"/>
<dbReference type="InterPro" id="IPR000306">
    <property type="entry name" value="Znf_FYVE"/>
</dbReference>
<keyword evidence="1" id="KW-0479">Metal-binding</keyword>
<dbReference type="Gene3D" id="1.20.5.390">
    <property type="entry name" value="L1 transposable element, trimerization domain"/>
    <property type="match status" value="1"/>
</dbReference>